<reference evidence="3 4" key="1">
    <citation type="submission" date="2019-12" db="EMBL/GenBank/DDBJ databases">
        <authorList>
            <person name="Kim Y.S."/>
        </authorList>
    </citation>
    <scope>NUCLEOTIDE SEQUENCE [LARGE SCALE GENOMIC DNA]</scope>
    <source>
        <strain evidence="3 4">GA093</strain>
    </source>
</reference>
<evidence type="ECO:0000313" key="4">
    <source>
        <dbReference type="Proteomes" id="UP000471501"/>
    </source>
</evidence>
<keyword evidence="1" id="KW-1133">Transmembrane helix</keyword>
<dbReference type="Pfam" id="PF10145">
    <property type="entry name" value="PhageMin_Tail"/>
    <property type="match status" value="1"/>
</dbReference>
<sequence length="668" mass="70952">MSNNLFEYMFKITSNAEAITASMGKLNATVEKVEASTVQMDHSFTKAFDSIQKDVKAIKLSSILDQVDRVTNSFTNLNKPGMELSTSMYDLSAMTGVAGEKLDQIEKNARKSGLAFGNSAASGAEAYKLILGQLTPKIAEVPDALDAMGKSVGTTSKLMGGDQVAATQLLTTAMNQYQVSLEDPIKASGEMAKMMNVMAAAAGEGSAELPQIKLALEQAGMGAKMANVSFEETNAALQILDKAGKKGSEGGVALRNVLVKLGQGKYIPKEYQKQLQLLGVDTTKLADKNATLSERLAALKPAMKDSALLSAWLGEGADGATKALIEQIPELERLTGAITGTNEAYEQAAIVMESPLEKNKRLQAQIDDFKISLFNGTNGLIGYADVLGGLARDVSDMSPLFSGMATVFSTLASAQKRAAFFAKVSSVWNSIAAVATNLLATAQWNLNIAMDANPVGLIILAIMALLTYVTIAIKRWDEFGAAMLLMLGPIGWIINGFMTIKKHWDSIAKAFTTDGIIGGLKRIGLVFFDMLLYPMQQLLELLAKIPGLENLAGGGAEKIKALRKSMDLVTPDEAQKEVEAKAGILPPTVPGTTLNENGKPVDGTATNKTNEAIATGGTKNTVINITLKNLIESVQITGKDFKDSANQMKEQSQDALMRVLASANTAAG</sequence>
<feature type="domain" description="Phage tail tape measure protein" evidence="2">
    <location>
        <begin position="110"/>
        <end position="305"/>
    </location>
</feature>
<dbReference type="Proteomes" id="UP000471501">
    <property type="component" value="Unassembled WGS sequence"/>
</dbReference>
<dbReference type="EMBL" id="WSTB01000001">
    <property type="protein sequence ID" value="MWB92989.1"/>
    <property type="molecule type" value="Genomic_DNA"/>
</dbReference>
<feature type="transmembrane region" description="Helical" evidence="1">
    <location>
        <begin position="452"/>
        <end position="473"/>
    </location>
</feature>
<organism evidence="3 4">
    <name type="scientific">Flavobacterium hydrocarbonoxydans</name>
    <dbReference type="NCBI Taxonomy" id="2683249"/>
    <lineage>
        <taxon>Bacteria</taxon>
        <taxon>Pseudomonadati</taxon>
        <taxon>Bacteroidota</taxon>
        <taxon>Flavobacteriia</taxon>
        <taxon>Flavobacteriales</taxon>
        <taxon>Flavobacteriaceae</taxon>
        <taxon>Flavobacterium</taxon>
    </lineage>
</organism>
<comment type="caution">
    <text evidence="3">The sequence shown here is derived from an EMBL/GenBank/DDBJ whole genome shotgun (WGS) entry which is preliminary data.</text>
</comment>
<name>A0A6I4NMW2_9FLAO</name>
<evidence type="ECO:0000313" key="3">
    <source>
        <dbReference type="EMBL" id="MWB92989.1"/>
    </source>
</evidence>
<dbReference type="AlphaFoldDB" id="A0A6I4NMW2"/>
<proteinExistence type="predicted"/>
<dbReference type="InterPro" id="IPR010090">
    <property type="entry name" value="Phage_tape_meas"/>
</dbReference>
<dbReference type="RefSeq" id="WP_160372929.1">
    <property type="nucleotide sequence ID" value="NZ_WSTB01000001.1"/>
</dbReference>
<evidence type="ECO:0000256" key="1">
    <source>
        <dbReference type="SAM" id="Phobius"/>
    </source>
</evidence>
<feature type="transmembrane region" description="Helical" evidence="1">
    <location>
        <begin position="420"/>
        <end position="440"/>
    </location>
</feature>
<protein>
    <submittedName>
        <fullName evidence="3">Phage tail tape measure protein</fullName>
    </submittedName>
</protein>
<keyword evidence="4" id="KW-1185">Reference proteome</keyword>
<accession>A0A6I4NMW2</accession>
<keyword evidence="1" id="KW-0812">Transmembrane</keyword>
<gene>
    <name evidence="3" type="ORF">GON26_01320</name>
</gene>
<dbReference type="NCBIfam" id="TIGR01760">
    <property type="entry name" value="tape_meas_TP901"/>
    <property type="match status" value="1"/>
</dbReference>
<evidence type="ECO:0000259" key="2">
    <source>
        <dbReference type="Pfam" id="PF10145"/>
    </source>
</evidence>
<keyword evidence="1" id="KW-0472">Membrane</keyword>
<feature type="transmembrane region" description="Helical" evidence="1">
    <location>
        <begin position="479"/>
        <end position="500"/>
    </location>
</feature>